<dbReference type="InterPro" id="IPR058627">
    <property type="entry name" value="MdtA-like_C"/>
</dbReference>
<evidence type="ECO:0000313" key="13">
    <source>
        <dbReference type="EMBL" id="MCB8876043.1"/>
    </source>
</evidence>
<dbReference type="Pfam" id="PF25917">
    <property type="entry name" value="BSH_RND"/>
    <property type="match status" value="1"/>
</dbReference>
<evidence type="ECO:0000256" key="2">
    <source>
        <dbReference type="ARBA" id="ARBA00009477"/>
    </source>
</evidence>
<feature type="signal peptide" evidence="8">
    <location>
        <begin position="1"/>
        <end position="33"/>
    </location>
</feature>
<feature type="chain" id="PRO_5036706234" evidence="8">
    <location>
        <begin position="34"/>
        <end position="405"/>
    </location>
</feature>
<dbReference type="SUPFAM" id="SSF111369">
    <property type="entry name" value="HlyD-like secretion proteins"/>
    <property type="match status" value="1"/>
</dbReference>
<evidence type="ECO:0000259" key="9">
    <source>
        <dbReference type="Pfam" id="PF25876"/>
    </source>
</evidence>
<comment type="subcellular location">
    <subcellularLocation>
        <location evidence="1">Cell membrane</location>
    </subcellularLocation>
</comment>
<dbReference type="Gene3D" id="2.40.50.100">
    <property type="match status" value="1"/>
</dbReference>
<keyword evidence="3" id="KW-0813">Transport</keyword>
<dbReference type="PANTHER" id="PTHR30469:SF12">
    <property type="entry name" value="MULTIDRUG RESISTANCE PROTEIN MDTA"/>
    <property type="match status" value="1"/>
</dbReference>
<dbReference type="Gene3D" id="2.40.420.20">
    <property type="match status" value="1"/>
</dbReference>
<keyword evidence="4" id="KW-1003">Cell membrane</keyword>
<dbReference type="EMBL" id="JAESVB010000005">
    <property type="protein sequence ID" value="MCB8876043.1"/>
    <property type="molecule type" value="Genomic_DNA"/>
</dbReference>
<dbReference type="Pfam" id="PF25876">
    <property type="entry name" value="HH_MFP_RND"/>
    <property type="match status" value="1"/>
</dbReference>
<evidence type="ECO:0000259" key="10">
    <source>
        <dbReference type="Pfam" id="PF25917"/>
    </source>
</evidence>
<dbReference type="InterPro" id="IPR058626">
    <property type="entry name" value="MdtA-like_b-barrel"/>
</dbReference>
<dbReference type="Proteomes" id="UP000708298">
    <property type="component" value="Unassembled WGS sequence"/>
</dbReference>
<evidence type="ECO:0000256" key="8">
    <source>
        <dbReference type="SAM" id="SignalP"/>
    </source>
</evidence>
<feature type="region of interest" description="Disordered" evidence="7">
    <location>
        <begin position="370"/>
        <end position="405"/>
    </location>
</feature>
<keyword evidence="14" id="KW-1185">Reference proteome</keyword>
<keyword evidence="5" id="KW-0997">Cell inner membrane</keyword>
<feature type="domain" description="Multidrug resistance protein MdtA-like beta-barrel" evidence="11">
    <location>
        <begin position="219"/>
        <end position="302"/>
    </location>
</feature>
<dbReference type="RefSeq" id="WP_227321701.1">
    <property type="nucleotide sequence ID" value="NZ_JAESVB010000005.1"/>
</dbReference>
<dbReference type="AlphaFoldDB" id="A0A963YS18"/>
<reference evidence="13" key="2">
    <citation type="submission" date="2021-01" db="EMBL/GenBank/DDBJ databases">
        <authorList>
            <person name="Mieszkin S."/>
            <person name="Pouder E."/>
            <person name="Alain K."/>
        </authorList>
    </citation>
    <scope>NUCLEOTIDE SEQUENCE</scope>
    <source>
        <strain evidence="13">HW T2.11</strain>
    </source>
</reference>
<evidence type="ECO:0000259" key="11">
    <source>
        <dbReference type="Pfam" id="PF25944"/>
    </source>
</evidence>
<proteinExistence type="inferred from homology"/>
<comment type="similarity">
    <text evidence="2">Belongs to the membrane fusion protein (MFP) (TC 8.A.1) family.</text>
</comment>
<evidence type="ECO:0000313" key="14">
    <source>
        <dbReference type="Proteomes" id="UP000708298"/>
    </source>
</evidence>
<evidence type="ECO:0000256" key="3">
    <source>
        <dbReference type="ARBA" id="ARBA00022448"/>
    </source>
</evidence>
<feature type="domain" description="Multidrug resistance protein MdtA-like barrel-sandwich hybrid" evidence="10">
    <location>
        <begin position="72"/>
        <end position="214"/>
    </location>
</feature>
<comment type="caution">
    <text evidence="13">The sequence shown here is derived from an EMBL/GenBank/DDBJ whole genome shotgun (WGS) entry which is preliminary data.</text>
</comment>
<evidence type="ECO:0000256" key="5">
    <source>
        <dbReference type="ARBA" id="ARBA00022519"/>
    </source>
</evidence>
<dbReference type="InterPro" id="IPR058624">
    <property type="entry name" value="MdtA-like_HH"/>
</dbReference>
<evidence type="ECO:0000256" key="6">
    <source>
        <dbReference type="ARBA" id="ARBA00023136"/>
    </source>
</evidence>
<feature type="domain" description="Multidrug resistance protein MdtA-like C-terminal permuted SH3" evidence="12">
    <location>
        <begin position="306"/>
        <end position="366"/>
    </location>
</feature>
<dbReference type="GO" id="GO:0015562">
    <property type="term" value="F:efflux transmembrane transporter activity"/>
    <property type="evidence" value="ECO:0007669"/>
    <property type="project" value="TreeGrafter"/>
</dbReference>
<organism evidence="13 14">
    <name type="scientific">Acidisoma silvae</name>
    <dbReference type="NCBI Taxonomy" id="2802396"/>
    <lineage>
        <taxon>Bacteria</taxon>
        <taxon>Pseudomonadati</taxon>
        <taxon>Pseudomonadota</taxon>
        <taxon>Alphaproteobacteria</taxon>
        <taxon>Acetobacterales</taxon>
        <taxon>Acidocellaceae</taxon>
        <taxon>Acidisoma</taxon>
    </lineage>
</organism>
<evidence type="ECO:0000259" key="12">
    <source>
        <dbReference type="Pfam" id="PF25967"/>
    </source>
</evidence>
<dbReference type="Pfam" id="PF25944">
    <property type="entry name" value="Beta-barrel_RND"/>
    <property type="match status" value="1"/>
</dbReference>
<dbReference type="InterPro" id="IPR058625">
    <property type="entry name" value="MdtA-like_BSH"/>
</dbReference>
<dbReference type="InterPro" id="IPR006143">
    <property type="entry name" value="RND_pump_MFP"/>
</dbReference>
<evidence type="ECO:0000256" key="7">
    <source>
        <dbReference type="SAM" id="MobiDB-lite"/>
    </source>
</evidence>
<dbReference type="NCBIfam" id="TIGR01730">
    <property type="entry name" value="RND_mfp"/>
    <property type="match status" value="1"/>
</dbReference>
<evidence type="ECO:0000256" key="1">
    <source>
        <dbReference type="ARBA" id="ARBA00004236"/>
    </source>
</evidence>
<keyword evidence="8" id="KW-0732">Signal</keyword>
<reference evidence="13" key="1">
    <citation type="journal article" date="2021" name="Microorganisms">
        <title>Acidisoma silvae sp. nov. and Acidisomacellulosilytica sp. nov., Two Acidophilic Bacteria Isolated from Decaying Wood, Hydrolyzing Cellulose and Producing Poly-3-hydroxybutyrate.</title>
        <authorList>
            <person name="Mieszkin S."/>
            <person name="Pouder E."/>
            <person name="Uroz S."/>
            <person name="Simon-Colin C."/>
            <person name="Alain K."/>
        </authorList>
    </citation>
    <scope>NUCLEOTIDE SEQUENCE</scope>
    <source>
        <strain evidence="13">HW T2.11</strain>
    </source>
</reference>
<dbReference type="Gene3D" id="1.10.287.470">
    <property type="entry name" value="Helix hairpin bin"/>
    <property type="match status" value="1"/>
</dbReference>
<feature type="compositionally biased region" description="Polar residues" evidence="7">
    <location>
        <begin position="380"/>
        <end position="392"/>
    </location>
</feature>
<name>A0A963YS18_9PROT</name>
<gene>
    <name evidence="13" type="ORF">ASILVAE211_12690</name>
</gene>
<dbReference type="Pfam" id="PF25967">
    <property type="entry name" value="RND-MFP_C"/>
    <property type="match status" value="1"/>
</dbReference>
<feature type="domain" description="Multidrug resistance protein MdtA-like alpha-helical hairpin" evidence="9">
    <location>
        <begin position="113"/>
        <end position="181"/>
    </location>
</feature>
<dbReference type="Gene3D" id="2.40.30.170">
    <property type="match status" value="1"/>
</dbReference>
<keyword evidence="6" id="KW-0472">Membrane</keyword>
<sequence length="405" mass="42097">MTDQKHGPRLARALLLSLLGATALTLMVPQAHAQKRGGKAMPNDVTPVTVVPVTKQDVPVVLTGIGTVQASNTVTISPMVTGPIVSINFTEGQTVKKGDVLAVIDPRTYQATLDEDRGKLAQDQATLAGALRDLTRYRQLSGTSYISKQTAEDEQATVDETKALIIQDKAAIALAQTNLDYCTITAPVDGRLGVRDVDIGNIVSAGSSSGIVTLTTIQPIGVVFTLPQQDLPQIIDASKAGALPLSVVPEGDGSGPEETGTLSVIDNQVDSSTGTVKLKAYFPNADEHLWPGGFVTAHLTVQVLKDALTVPPAAVQTGPTQSFVYVLQANNTVKQVSVTLGQQNEKLAVIQNGLAAGDKVVLEGGSRLSDGSKVKVVTPKATTGQADQQTGDASPKGADKAATAQ</sequence>
<evidence type="ECO:0000256" key="4">
    <source>
        <dbReference type="ARBA" id="ARBA00022475"/>
    </source>
</evidence>
<protein>
    <submittedName>
        <fullName evidence="13">Efflux RND transporter periplasmic adaptor subunit</fullName>
    </submittedName>
</protein>
<dbReference type="GO" id="GO:1990281">
    <property type="term" value="C:efflux pump complex"/>
    <property type="evidence" value="ECO:0007669"/>
    <property type="project" value="TreeGrafter"/>
</dbReference>
<dbReference type="PANTHER" id="PTHR30469">
    <property type="entry name" value="MULTIDRUG RESISTANCE PROTEIN MDTA"/>
    <property type="match status" value="1"/>
</dbReference>
<accession>A0A963YS18</accession>